<feature type="domain" description="ABC transporter" evidence="9">
    <location>
        <begin position="3"/>
        <end position="231"/>
    </location>
</feature>
<keyword evidence="8" id="KW-0472">Membrane</keyword>
<keyword evidence="11" id="KW-1185">Reference proteome</keyword>
<evidence type="ECO:0000256" key="4">
    <source>
        <dbReference type="ARBA" id="ARBA00022475"/>
    </source>
</evidence>
<evidence type="ECO:0000313" key="11">
    <source>
        <dbReference type="Proteomes" id="UP000657177"/>
    </source>
</evidence>
<dbReference type="GO" id="GO:0016887">
    <property type="term" value="F:ATP hydrolysis activity"/>
    <property type="evidence" value="ECO:0007669"/>
    <property type="project" value="InterPro"/>
</dbReference>
<dbReference type="Gene3D" id="3.40.50.300">
    <property type="entry name" value="P-loop containing nucleotide triphosphate hydrolases"/>
    <property type="match status" value="1"/>
</dbReference>
<keyword evidence="4" id="KW-1003">Cell membrane</keyword>
<comment type="similarity">
    <text evidence="2">Belongs to the ABC transporter superfamily.</text>
</comment>
<protein>
    <submittedName>
        <fullName evidence="10">ABC transporter ATP-binding protein</fullName>
    </submittedName>
</protein>
<dbReference type="Proteomes" id="UP000657177">
    <property type="component" value="Unassembled WGS sequence"/>
</dbReference>
<proteinExistence type="inferred from homology"/>
<dbReference type="SUPFAM" id="SSF52540">
    <property type="entry name" value="P-loop containing nucleoside triphosphate hydrolases"/>
    <property type="match status" value="1"/>
</dbReference>
<keyword evidence="3" id="KW-0813">Transport</keyword>
<dbReference type="AlphaFoldDB" id="A0A8J6HZ52"/>
<dbReference type="InterPro" id="IPR017871">
    <property type="entry name" value="ABC_transporter-like_CS"/>
</dbReference>
<organism evidence="10 11">
    <name type="scientific">Capillibacterium thermochitinicola</name>
    <dbReference type="NCBI Taxonomy" id="2699427"/>
    <lineage>
        <taxon>Bacteria</taxon>
        <taxon>Bacillati</taxon>
        <taxon>Bacillota</taxon>
        <taxon>Capillibacterium</taxon>
    </lineage>
</organism>
<comment type="caution">
    <text evidence="10">The sequence shown here is derived from an EMBL/GenBank/DDBJ whole genome shotgun (WGS) entry which is preliminary data.</text>
</comment>
<dbReference type="PANTHER" id="PTHR43553">
    <property type="entry name" value="HEAVY METAL TRANSPORTER"/>
    <property type="match status" value="1"/>
</dbReference>
<reference evidence="10" key="1">
    <citation type="submission" date="2020-06" db="EMBL/GenBank/DDBJ databases">
        <title>Novel chitinolytic bacterium.</title>
        <authorList>
            <person name="Ungkulpasvich U."/>
            <person name="Kosugi A."/>
            <person name="Uke A."/>
        </authorList>
    </citation>
    <scope>NUCLEOTIDE SEQUENCE</scope>
    <source>
        <strain evidence="10">UUS1-1</strain>
    </source>
</reference>
<dbReference type="Pfam" id="PF00005">
    <property type="entry name" value="ABC_tran"/>
    <property type="match status" value="1"/>
</dbReference>
<accession>A0A8J6HZ52</accession>
<evidence type="ECO:0000259" key="9">
    <source>
        <dbReference type="PROSITE" id="PS50893"/>
    </source>
</evidence>
<keyword evidence="7" id="KW-1278">Translocase</keyword>
<evidence type="ECO:0000256" key="2">
    <source>
        <dbReference type="ARBA" id="ARBA00005417"/>
    </source>
</evidence>
<dbReference type="PROSITE" id="PS50893">
    <property type="entry name" value="ABC_TRANSPORTER_2"/>
    <property type="match status" value="1"/>
</dbReference>
<dbReference type="GO" id="GO:0042626">
    <property type="term" value="F:ATPase-coupled transmembrane transporter activity"/>
    <property type="evidence" value="ECO:0007669"/>
    <property type="project" value="TreeGrafter"/>
</dbReference>
<evidence type="ECO:0000256" key="1">
    <source>
        <dbReference type="ARBA" id="ARBA00004202"/>
    </source>
</evidence>
<dbReference type="PROSITE" id="PS00211">
    <property type="entry name" value="ABC_TRANSPORTER_1"/>
    <property type="match status" value="1"/>
</dbReference>
<evidence type="ECO:0000256" key="6">
    <source>
        <dbReference type="ARBA" id="ARBA00022840"/>
    </source>
</evidence>
<evidence type="ECO:0000256" key="3">
    <source>
        <dbReference type="ARBA" id="ARBA00022448"/>
    </source>
</evidence>
<dbReference type="InterPro" id="IPR027417">
    <property type="entry name" value="P-loop_NTPase"/>
</dbReference>
<dbReference type="GO" id="GO:0005524">
    <property type="term" value="F:ATP binding"/>
    <property type="evidence" value="ECO:0007669"/>
    <property type="project" value="UniProtKB-KW"/>
</dbReference>
<dbReference type="InterPro" id="IPR003593">
    <property type="entry name" value="AAA+_ATPase"/>
</dbReference>
<keyword evidence="6 10" id="KW-0067">ATP-binding</keyword>
<dbReference type="SMART" id="SM00382">
    <property type="entry name" value="AAA"/>
    <property type="match status" value="1"/>
</dbReference>
<dbReference type="GO" id="GO:0043190">
    <property type="term" value="C:ATP-binding cassette (ABC) transporter complex"/>
    <property type="evidence" value="ECO:0007669"/>
    <property type="project" value="TreeGrafter"/>
</dbReference>
<dbReference type="InterPro" id="IPR003439">
    <property type="entry name" value="ABC_transporter-like_ATP-bd"/>
</dbReference>
<dbReference type="CDD" id="cd03225">
    <property type="entry name" value="ABC_cobalt_CbiO_domain1"/>
    <property type="match status" value="1"/>
</dbReference>
<sequence>MEIKLEEISVVYARKDAPLKALNNVSFTIKTGEAVALLGPIGSGKSTLLQVMAGLLKPTSGRLSVGGQDGPIVLSIQEPQRGFFAATVREEVAFGPENLDLNRAEIEARVAWALTAVGLEREKWETSPLKLSGGEQRRVALAAALAMKPRFLLLDEPTIGLDGPGEEALRQTLQRIKTEMGIGLLVASHDPDFLYMFTDRVLVLVNGELRADTTWSAWAQKASAVAPDLKLPFLLGLLRRLAEAGAPVNAAPATPAEAWYELSRLRRAREKGGPD</sequence>
<comment type="subcellular location">
    <subcellularLocation>
        <location evidence="1">Cell membrane</location>
        <topology evidence="1">Peripheral membrane protein</topology>
    </subcellularLocation>
</comment>
<dbReference type="EMBL" id="JAAKDE010000004">
    <property type="protein sequence ID" value="MBA2132540.1"/>
    <property type="molecule type" value="Genomic_DNA"/>
</dbReference>
<keyword evidence="5" id="KW-0547">Nucleotide-binding</keyword>
<evidence type="ECO:0000313" key="10">
    <source>
        <dbReference type="EMBL" id="MBA2132540.1"/>
    </source>
</evidence>
<evidence type="ECO:0000256" key="5">
    <source>
        <dbReference type="ARBA" id="ARBA00022741"/>
    </source>
</evidence>
<evidence type="ECO:0000256" key="8">
    <source>
        <dbReference type="ARBA" id="ARBA00023136"/>
    </source>
</evidence>
<name>A0A8J6HZ52_9FIRM</name>
<dbReference type="InterPro" id="IPR015856">
    <property type="entry name" value="ABC_transpr_CbiO/EcfA_su"/>
</dbReference>
<evidence type="ECO:0000256" key="7">
    <source>
        <dbReference type="ARBA" id="ARBA00022967"/>
    </source>
</evidence>
<dbReference type="InterPro" id="IPR050095">
    <property type="entry name" value="ECF_ABC_transporter_ATP-bd"/>
</dbReference>
<gene>
    <name evidence="10" type="ORF">G5B42_03150</name>
</gene>
<dbReference type="RefSeq" id="WP_181338980.1">
    <property type="nucleotide sequence ID" value="NZ_JAAKDE010000004.1"/>
</dbReference>